<organism evidence="20 21">
    <name type="scientific">Fictibacillus aquaticus</name>
    <dbReference type="NCBI Taxonomy" id="2021314"/>
    <lineage>
        <taxon>Bacteria</taxon>
        <taxon>Bacillati</taxon>
        <taxon>Bacillota</taxon>
        <taxon>Bacilli</taxon>
        <taxon>Bacillales</taxon>
        <taxon>Fictibacillaceae</taxon>
        <taxon>Fictibacillus</taxon>
    </lineage>
</organism>
<keyword evidence="11 15" id="KW-0560">Oxidoreductase</keyword>
<evidence type="ECO:0000256" key="6">
    <source>
        <dbReference type="ARBA" id="ARBA00022619"/>
    </source>
</evidence>
<feature type="binding site" evidence="18">
    <location>
        <position position="50"/>
    </location>
    <ligand>
        <name>Zn(2+)</name>
        <dbReference type="ChEBI" id="CHEBI:29105"/>
        <note>catalytic</note>
    </ligand>
</feature>
<evidence type="ECO:0000256" key="15">
    <source>
        <dbReference type="PIRNR" id="PIRNR006769"/>
    </source>
</evidence>
<dbReference type="EC" id="1.1.1.193" evidence="15"/>
<dbReference type="PIRSF" id="PIRSF006769">
    <property type="entry name" value="RibD"/>
    <property type="match status" value="1"/>
</dbReference>
<protein>
    <recommendedName>
        <fullName evidence="15">Riboflavin biosynthesis protein RibD</fullName>
    </recommendedName>
    <domain>
        <recommendedName>
            <fullName evidence="15">Diaminohydroxyphosphoribosylaminopyrimidine deaminase</fullName>
            <shortName evidence="15">DRAP deaminase</shortName>
            <ecNumber evidence="15">3.5.4.26</ecNumber>
        </recommendedName>
        <alternativeName>
            <fullName evidence="15">Riboflavin-specific deaminase</fullName>
        </alternativeName>
    </domain>
    <domain>
        <recommendedName>
            <fullName evidence="15">5-amino-6-(5-phosphoribosylamino)uracil reductase</fullName>
            <ecNumber evidence="15">1.1.1.193</ecNumber>
        </recommendedName>
        <alternativeName>
            <fullName evidence="15">HTP reductase</fullName>
        </alternativeName>
    </domain>
</protein>
<evidence type="ECO:0000313" key="21">
    <source>
        <dbReference type="Proteomes" id="UP000215059"/>
    </source>
</evidence>
<dbReference type="Gene3D" id="3.40.430.10">
    <property type="entry name" value="Dihydrofolate Reductase, subunit A"/>
    <property type="match status" value="1"/>
</dbReference>
<comment type="similarity">
    <text evidence="4 15">In the N-terminal section; belongs to the cytidine and deoxycytidylate deaminase family.</text>
</comment>
<evidence type="ECO:0000256" key="18">
    <source>
        <dbReference type="PIRSR" id="PIRSR006769-3"/>
    </source>
</evidence>
<dbReference type="GO" id="GO:0009231">
    <property type="term" value="P:riboflavin biosynthetic process"/>
    <property type="evidence" value="ECO:0007669"/>
    <property type="project" value="UniProtKB-UniPathway"/>
</dbReference>
<evidence type="ECO:0000256" key="4">
    <source>
        <dbReference type="ARBA" id="ARBA00005259"/>
    </source>
</evidence>
<evidence type="ECO:0000256" key="3">
    <source>
        <dbReference type="ARBA" id="ARBA00004910"/>
    </source>
</evidence>
<evidence type="ECO:0000256" key="10">
    <source>
        <dbReference type="ARBA" id="ARBA00022857"/>
    </source>
</evidence>
<keyword evidence="8 15" id="KW-0378">Hydrolase</keyword>
<dbReference type="PANTHER" id="PTHR38011:SF7">
    <property type="entry name" value="2,5-DIAMINO-6-RIBOSYLAMINO-4(3H)-PYRIMIDINONE 5'-PHOSPHATE REDUCTASE"/>
    <property type="match status" value="1"/>
</dbReference>
<feature type="binding site" evidence="17">
    <location>
        <position position="291"/>
    </location>
    <ligand>
        <name>substrate</name>
    </ligand>
</feature>
<comment type="catalytic activity">
    <reaction evidence="14 15">
        <text>2,5-diamino-6-hydroxy-4-(5-phosphoribosylamino)-pyrimidine + H2O + H(+) = 5-amino-6-(5-phospho-D-ribosylamino)uracil + NH4(+)</text>
        <dbReference type="Rhea" id="RHEA:21868"/>
        <dbReference type="ChEBI" id="CHEBI:15377"/>
        <dbReference type="ChEBI" id="CHEBI:15378"/>
        <dbReference type="ChEBI" id="CHEBI:28938"/>
        <dbReference type="ChEBI" id="CHEBI:58453"/>
        <dbReference type="ChEBI" id="CHEBI:58614"/>
        <dbReference type="EC" id="3.5.4.26"/>
    </reaction>
</comment>
<dbReference type="PANTHER" id="PTHR38011">
    <property type="entry name" value="DIHYDROFOLATE REDUCTASE FAMILY PROTEIN (AFU_ORTHOLOGUE AFUA_8G06820)"/>
    <property type="match status" value="1"/>
</dbReference>
<comment type="function">
    <text evidence="1 15">Converts 2,5-diamino-6-(ribosylamino)-4(3h)-pyrimidinone 5'-phosphate into 5-amino-6-(ribosylamino)-2,4(1h,3h)-pyrimidinedione 5'-phosphate.</text>
</comment>
<dbReference type="InterPro" id="IPR002125">
    <property type="entry name" value="CMP_dCMP_dom"/>
</dbReference>
<sequence>MTDEHYMKLALELAKSAEGQTSPNPMVGAVVVKDGQIAGMGAHLRAGEHHAEVHALNMAGDKAMDSVIYVTLEPCSHYGKTPPCADRIIEAGVKKVVIAAIDQNPIVSGKGIQRLREAGLEVVTGICRQEAESMNKVFNHFQKHRKPYVTLKTAVSLDGKIAAASGESKWITSAESRDDAHRYRHSHDAILVGIGTVLADNPSLTTRLPNGGSNPIRIILDTTLQTPIEAKLVTDSEAPTWIITGSGVSMEQILPYTEKGVRVIPLSTPSIEIESVLELLGSENITSLFVEGGSSVNGSFLQSGSIQQVIMYQAPILIGGSDAPQPFGGGGIERLKDALKLELESVERIGPDIKITASVRGGS</sequence>
<evidence type="ECO:0000256" key="17">
    <source>
        <dbReference type="PIRSR" id="PIRSR006769-2"/>
    </source>
</evidence>
<feature type="binding site" evidence="17">
    <location>
        <position position="184"/>
    </location>
    <ligand>
        <name>substrate</name>
    </ligand>
</feature>
<feature type="active site" description="Proton donor" evidence="16">
    <location>
        <position position="52"/>
    </location>
</feature>
<dbReference type="InterPro" id="IPR002734">
    <property type="entry name" value="RibDG_C"/>
</dbReference>
<keyword evidence="6 15" id="KW-0686">Riboflavin biosynthesis</keyword>
<dbReference type="InterPro" id="IPR004794">
    <property type="entry name" value="Eubact_RibD"/>
</dbReference>
<keyword evidence="21" id="KW-1185">Reference proteome</keyword>
<feature type="domain" description="CMP/dCMP-type deaminase" evidence="19">
    <location>
        <begin position="1"/>
        <end position="123"/>
    </location>
</feature>
<dbReference type="InterPro" id="IPR050765">
    <property type="entry name" value="Riboflavin_Biosynth_HTPR"/>
</dbReference>
<dbReference type="GO" id="GO:0008835">
    <property type="term" value="F:diaminohydroxyphosphoribosylaminopyrimidine deaminase activity"/>
    <property type="evidence" value="ECO:0007669"/>
    <property type="project" value="UniProtKB-EC"/>
</dbReference>
<comment type="pathway">
    <text evidence="2 15">Cofactor biosynthesis; riboflavin biosynthesis; 5-amino-6-(D-ribitylamino)uracil from GTP: step 2/4.</text>
</comment>
<feature type="binding site" evidence="17">
    <location>
        <position position="170"/>
    </location>
    <ligand>
        <name>NADP(+)</name>
        <dbReference type="ChEBI" id="CHEBI:58349"/>
    </ligand>
</feature>
<evidence type="ECO:0000259" key="19">
    <source>
        <dbReference type="PROSITE" id="PS51747"/>
    </source>
</evidence>
<evidence type="ECO:0000256" key="11">
    <source>
        <dbReference type="ARBA" id="ARBA00023002"/>
    </source>
</evidence>
<dbReference type="EC" id="3.5.4.26" evidence="15"/>
<feature type="binding site" evidence="17">
    <location>
        <position position="204"/>
    </location>
    <ligand>
        <name>substrate</name>
    </ligand>
</feature>
<dbReference type="InterPro" id="IPR011549">
    <property type="entry name" value="RibD_C"/>
</dbReference>
<comment type="pathway">
    <text evidence="3 15">Cofactor biosynthesis; riboflavin biosynthesis; 5-amino-6-(D-ribitylamino)uracil from GTP: step 3/4.</text>
</comment>
<comment type="caution">
    <text evidence="20">The sequence shown here is derived from an EMBL/GenBank/DDBJ whole genome shotgun (WGS) entry which is preliminary data.</text>
</comment>
<dbReference type="SUPFAM" id="SSF53927">
    <property type="entry name" value="Cytidine deaminase-like"/>
    <property type="match status" value="1"/>
</dbReference>
<dbReference type="GO" id="GO:0008703">
    <property type="term" value="F:5-amino-6-(5-phosphoribosylamino)uracil reductase activity"/>
    <property type="evidence" value="ECO:0007669"/>
    <property type="project" value="UniProtKB-EC"/>
</dbReference>
<dbReference type="OrthoDB" id="9800865at2"/>
<comment type="catalytic activity">
    <reaction evidence="13 15">
        <text>5-amino-6-(5-phospho-D-ribitylamino)uracil + NADP(+) = 5-amino-6-(5-phospho-D-ribosylamino)uracil + NADPH + H(+)</text>
        <dbReference type="Rhea" id="RHEA:17845"/>
        <dbReference type="ChEBI" id="CHEBI:15378"/>
        <dbReference type="ChEBI" id="CHEBI:57783"/>
        <dbReference type="ChEBI" id="CHEBI:58349"/>
        <dbReference type="ChEBI" id="CHEBI:58421"/>
        <dbReference type="ChEBI" id="CHEBI:58453"/>
        <dbReference type="EC" id="1.1.1.193"/>
    </reaction>
</comment>
<dbReference type="Proteomes" id="UP000215059">
    <property type="component" value="Unassembled WGS sequence"/>
</dbReference>
<dbReference type="EMBL" id="NOII01000010">
    <property type="protein sequence ID" value="OYD56871.1"/>
    <property type="molecule type" value="Genomic_DNA"/>
</dbReference>
<dbReference type="FunFam" id="3.40.140.10:FF:000025">
    <property type="entry name" value="Riboflavin biosynthesis protein RibD"/>
    <property type="match status" value="1"/>
</dbReference>
<dbReference type="UniPathway" id="UPA00275">
    <property type="reaction ID" value="UER00401"/>
</dbReference>
<keyword evidence="9 15" id="KW-0862">Zinc</keyword>
<dbReference type="NCBIfam" id="TIGR00227">
    <property type="entry name" value="ribD_Cterm"/>
    <property type="match status" value="1"/>
</dbReference>
<feature type="binding site" evidence="17">
    <location>
        <position position="168"/>
    </location>
    <ligand>
        <name>substrate</name>
    </ligand>
</feature>
<dbReference type="InterPro" id="IPR024072">
    <property type="entry name" value="DHFR-like_dom_sf"/>
</dbReference>
<dbReference type="GO" id="GO:0050661">
    <property type="term" value="F:NADP binding"/>
    <property type="evidence" value="ECO:0007669"/>
    <property type="project" value="InterPro"/>
</dbReference>
<dbReference type="Pfam" id="PF00383">
    <property type="entry name" value="dCMP_cyt_deam_1"/>
    <property type="match status" value="1"/>
</dbReference>
<dbReference type="Pfam" id="PF01872">
    <property type="entry name" value="RibD_C"/>
    <property type="match status" value="1"/>
</dbReference>
<evidence type="ECO:0000256" key="9">
    <source>
        <dbReference type="ARBA" id="ARBA00022833"/>
    </source>
</evidence>
<evidence type="ECO:0000256" key="7">
    <source>
        <dbReference type="ARBA" id="ARBA00022723"/>
    </source>
</evidence>
<dbReference type="CDD" id="cd01284">
    <property type="entry name" value="Riboflavin_deaminase-reductase"/>
    <property type="match status" value="1"/>
</dbReference>
<comment type="cofactor">
    <cofactor evidence="15 18">
        <name>Zn(2+)</name>
        <dbReference type="ChEBI" id="CHEBI:29105"/>
    </cofactor>
    <text evidence="15 18">Binds 1 zinc ion.</text>
</comment>
<dbReference type="GO" id="GO:0008270">
    <property type="term" value="F:zinc ion binding"/>
    <property type="evidence" value="ECO:0007669"/>
    <property type="project" value="InterPro"/>
</dbReference>
<keyword evidence="10 15" id="KW-0521">NADP</keyword>
<name>A0A235F6E3_9BACL</name>
<dbReference type="NCBIfam" id="TIGR00326">
    <property type="entry name" value="eubact_ribD"/>
    <property type="match status" value="1"/>
</dbReference>
<feature type="binding site" evidence="17">
    <location>
        <position position="154"/>
    </location>
    <ligand>
        <name>NADP(+)</name>
        <dbReference type="ChEBI" id="CHEBI:58349"/>
    </ligand>
</feature>
<feature type="binding site" evidence="17">
    <location>
        <position position="207"/>
    </location>
    <ligand>
        <name>substrate</name>
    </ligand>
</feature>
<feature type="binding site" evidence="18">
    <location>
        <position position="75"/>
    </location>
    <ligand>
        <name>Zn(2+)</name>
        <dbReference type="ChEBI" id="CHEBI:29105"/>
        <note>catalytic</note>
    </ligand>
</feature>
<dbReference type="AlphaFoldDB" id="A0A235F6E3"/>
<gene>
    <name evidence="20" type="primary">ribD</name>
    <name evidence="20" type="ORF">CGZ90_15055</name>
</gene>
<dbReference type="PROSITE" id="PS00903">
    <property type="entry name" value="CYT_DCMP_DEAMINASES_1"/>
    <property type="match status" value="1"/>
</dbReference>
<keyword evidence="12" id="KW-0511">Multifunctional enzyme</keyword>
<keyword evidence="7 15" id="KW-0479">Metal-binding</keyword>
<evidence type="ECO:0000256" key="5">
    <source>
        <dbReference type="ARBA" id="ARBA00007417"/>
    </source>
</evidence>
<evidence type="ECO:0000256" key="2">
    <source>
        <dbReference type="ARBA" id="ARBA00004882"/>
    </source>
</evidence>
<feature type="binding site" evidence="17">
    <location>
        <begin position="293"/>
        <end position="299"/>
    </location>
    <ligand>
        <name>NADP(+)</name>
        <dbReference type="ChEBI" id="CHEBI:58349"/>
    </ligand>
</feature>
<feature type="binding site" evidence="17">
    <location>
        <position position="222"/>
    </location>
    <ligand>
        <name>NADP(+)</name>
        <dbReference type="ChEBI" id="CHEBI:58349"/>
    </ligand>
</feature>
<dbReference type="SUPFAM" id="SSF53597">
    <property type="entry name" value="Dihydrofolate reductase-like"/>
    <property type="match status" value="1"/>
</dbReference>
<dbReference type="Gene3D" id="3.40.140.10">
    <property type="entry name" value="Cytidine Deaminase, domain 2"/>
    <property type="match status" value="1"/>
</dbReference>
<proteinExistence type="inferred from homology"/>
<feature type="binding site" evidence="17">
    <location>
        <position position="196"/>
    </location>
    <ligand>
        <name>NADP(+)</name>
        <dbReference type="ChEBI" id="CHEBI:58349"/>
    </ligand>
</feature>
<feature type="binding site" evidence="17">
    <location>
        <position position="200"/>
    </location>
    <ligand>
        <name>NADP(+)</name>
        <dbReference type="ChEBI" id="CHEBI:58349"/>
    </ligand>
</feature>
<dbReference type="InterPro" id="IPR016193">
    <property type="entry name" value="Cytidine_deaminase-like"/>
</dbReference>
<evidence type="ECO:0000256" key="8">
    <source>
        <dbReference type="ARBA" id="ARBA00022801"/>
    </source>
</evidence>
<dbReference type="InterPro" id="IPR016192">
    <property type="entry name" value="APOBEC/CMP_deaminase_Zn-bd"/>
</dbReference>
<dbReference type="PROSITE" id="PS51747">
    <property type="entry name" value="CYT_DCMP_DEAMINASES_2"/>
    <property type="match status" value="1"/>
</dbReference>
<reference evidence="20 21" key="1">
    <citation type="submission" date="2017-07" db="EMBL/GenBank/DDBJ databases">
        <title>Fictibacillus sp. nov. GDSW-R2A3 Genome sequencing and assembly.</title>
        <authorList>
            <person name="Mayilraj S."/>
        </authorList>
    </citation>
    <scope>NUCLEOTIDE SEQUENCE [LARGE SCALE GENOMIC DNA]</scope>
    <source>
        <strain evidence="20 21">GDSW-R2A3</strain>
    </source>
</reference>
<evidence type="ECO:0000256" key="1">
    <source>
        <dbReference type="ARBA" id="ARBA00002151"/>
    </source>
</evidence>
<evidence type="ECO:0000256" key="16">
    <source>
        <dbReference type="PIRSR" id="PIRSR006769-1"/>
    </source>
</evidence>
<comment type="similarity">
    <text evidence="5 15">In the C-terminal section; belongs to the HTP reductase family.</text>
</comment>
<evidence type="ECO:0000256" key="14">
    <source>
        <dbReference type="ARBA" id="ARBA00049886"/>
    </source>
</evidence>
<feature type="binding site" evidence="18">
    <location>
        <position position="84"/>
    </location>
    <ligand>
        <name>Zn(2+)</name>
        <dbReference type="ChEBI" id="CHEBI:29105"/>
        <note>catalytic</note>
    </ligand>
</feature>
<evidence type="ECO:0000256" key="12">
    <source>
        <dbReference type="ARBA" id="ARBA00023268"/>
    </source>
</evidence>
<evidence type="ECO:0000256" key="13">
    <source>
        <dbReference type="ARBA" id="ARBA00049861"/>
    </source>
</evidence>
<evidence type="ECO:0000313" key="20">
    <source>
        <dbReference type="EMBL" id="OYD56871.1"/>
    </source>
</evidence>
<accession>A0A235F6E3</accession>